<proteinExistence type="predicted"/>
<name>A0ABM3G422_NEOLC</name>
<sequence>MVEKNENFQPDTNSTLYLLRGQKTAFLRAMKLKDNIGAFTSEMKPPFGTCRSFTRDSFCPHAVQTGGPASFEACWIPSDVNRGGEWVKISLVAQVLHRWHPLKSNSVSGVDLRQSVKFE</sequence>
<organism evidence="1 2">
    <name type="scientific">Neodiprion lecontei</name>
    <name type="common">Redheaded pine sawfly</name>
    <dbReference type="NCBI Taxonomy" id="441921"/>
    <lineage>
        <taxon>Eukaryota</taxon>
        <taxon>Metazoa</taxon>
        <taxon>Ecdysozoa</taxon>
        <taxon>Arthropoda</taxon>
        <taxon>Hexapoda</taxon>
        <taxon>Insecta</taxon>
        <taxon>Pterygota</taxon>
        <taxon>Neoptera</taxon>
        <taxon>Endopterygota</taxon>
        <taxon>Hymenoptera</taxon>
        <taxon>Tenthredinoidea</taxon>
        <taxon>Diprionidae</taxon>
        <taxon>Diprioninae</taxon>
        <taxon>Neodiprion</taxon>
    </lineage>
</organism>
<evidence type="ECO:0000313" key="1">
    <source>
        <dbReference type="Proteomes" id="UP000829291"/>
    </source>
</evidence>
<evidence type="ECO:0000313" key="2">
    <source>
        <dbReference type="RefSeq" id="XP_046595008.1"/>
    </source>
</evidence>
<dbReference type="Proteomes" id="UP000829291">
    <property type="component" value="Chromosome 4"/>
</dbReference>
<accession>A0ABM3G422</accession>
<dbReference type="RefSeq" id="XP_046595008.1">
    <property type="nucleotide sequence ID" value="XM_046739052.1"/>
</dbReference>
<protein>
    <submittedName>
        <fullName evidence="2">Uncharacterized protein LOC124294237</fullName>
    </submittedName>
</protein>
<keyword evidence="1" id="KW-1185">Reference proteome</keyword>
<reference evidence="2" key="1">
    <citation type="submission" date="2025-08" db="UniProtKB">
        <authorList>
            <consortium name="RefSeq"/>
        </authorList>
    </citation>
    <scope>IDENTIFICATION</scope>
    <source>
        <tissue evidence="2">Thorax and Abdomen</tissue>
    </source>
</reference>
<gene>
    <name evidence="2" type="primary">LOC124294237</name>
</gene>
<dbReference type="GeneID" id="124294237"/>